<proteinExistence type="predicted"/>
<reference evidence="2 3" key="1">
    <citation type="journal article" date="2005" name="Science">
        <title>Comparative genomics of trypanosomatid parasitic protozoa.</title>
        <authorList>
            <person name="El-Sayed N.M."/>
            <person name="Myler P.J."/>
            <person name="Blandin G."/>
            <person name="Berriman M."/>
            <person name="Crabtree J."/>
            <person name="Aggarwal G."/>
            <person name="Caler E."/>
            <person name="Renauld H."/>
            <person name="Worthey E.A."/>
            <person name="Hertz-Fowler C."/>
            <person name="Ghedin E."/>
            <person name="Peacock C."/>
            <person name="Bartholomeu D.C."/>
            <person name="Haas B.J."/>
            <person name="Tran A.N."/>
            <person name="Wortman J.R."/>
            <person name="Alsmark U.C."/>
            <person name="Angiuoli S."/>
            <person name="Anupama A."/>
            <person name="Badger J."/>
            <person name="Bringaud F."/>
            <person name="Cadag E."/>
            <person name="Carlton J.M."/>
            <person name="Cerqueira G.C."/>
            <person name="Creasy T."/>
            <person name="Delcher A.L."/>
            <person name="Djikeng A."/>
            <person name="Embley T.M."/>
            <person name="Hauser C."/>
            <person name="Ivens A.C."/>
            <person name="Kummerfeld S.K."/>
            <person name="Pereira-Leal J.B."/>
            <person name="Nilsson D."/>
            <person name="Peterson J."/>
            <person name="Salzberg S.L."/>
            <person name="Shallom J."/>
            <person name="Silva J.C."/>
            <person name="Sundaram J."/>
            <person name="Westenberger S."/>
            <person name="White O."/>
            <person name="Melville S.E."/>
            <person name="Donelson J.E."/>
            <person name="Andersson B."/>
            <person name="Stuart K.D."/>
            <person name="Hall N."/>
        </authorList>
    </citation>
    <scope>NUCLEOTIDE SEQUENCE [LARGE SCALE GENOMIC DNA]</scope>
    <source>
        <strain evidence="2 3">927/4 GUTat10.1</strain>
    </source>
</reference>
<name>Q38FU2_TRYB2</name>
<dbReference type="KEGG" id="tbr:Tb09.v1.0100"/>
<reference evidence="2 3" key="2">
    <citation type="journal article" date="2005" name="Science">
        <title>The genome of the African trypanosome Trypanosoma brucei.</title>
        <authorList>
            <person name="Berriman M."/>
            <person name="Ghedin E."/>
            <person name="Hertz-Fowler C."/>
            <person name="Blandin G."/>
            <person name="Renauld H."/>
            <person name="Bartholomeu D.C."/>
            <person name="Lennard N.J."/>
            <person name="Caler E."/>
            <person name="Hamlin N.E."/>
            <person name="Haas B."/>
            <person name="Bohme U."/>
            <person name="Hannick L."/>
            <person name="Aslett M.A."/>
            <person name="Shallom J."/>
            <person name="Marcello L."/>
            <person name="Hou L."/>
            <person name="Wickstead B."/>
            <person name="Alsmark U.C."/>
            <person name="Arrowsmith C."/>
            <person name="Atkin R.J."/>
            <person name="Barron A.J."/>
            <person name="Bringaud F."/>
            <person name="Brooks K."/>
            <person name="Carrington M."/>
            <person name="Cherevach I."/>
            <person name="Chillingworth T.J."/>
            <person name="Churcher C."/>
            <person name="Clark L.N."/>
            <person name="Corton C.H."/>
            <person name="Cronin A."/>
            <person name="Davies R.M."/>
            <person name="Doggett J."/>
            <person name="Djikeng A."/>
            <person name="Feldblyum T."/>
            <person name="Field M.C."/>
            <person name="Fraser A."/>
            <person name="Goodhead I."/>
            <person name="Hance Z."/>
            <person name="Harper D."/>
            <person name="Harris B.R."/>
            <person name="Hauser H."/>
            <person name="Hostetler J."/>
            <person name="Ivens A."/>
            <person name="Jagels K."/>
            <person name="Johnson D."/>
            <person name="Johnson J."/>
            <person name="Jones K."/>
            <person name="Kerhornou A.X."/>
            <person name="Koo H."/>
            <person name="Larke N."/>
            <person name="Landfear S."/>
            <person name="Larkin C."/>
            <person name="Leech V."/>
            <person name="Line A."/>
            <person name="Lord A."/>
            <person name="Macleod A."/>
            <person name="Mooney P.J."/>
            <person name="Moule S."/>
            <person name="Martin D.M."/>
            <person name="Morgan G.W."/>
            <person name="Mungall K."/>
            <person name="Norbertczak H."/>
            <person name="Ormond D."/>
            <person name="Pai G."/>
            <person name="Peacock C.S."/>
            <person name="Peterson J."/>
            <person name="Quail M.A."/>
            <person name="Rabbinowitsch E."/>
            <person name="Rajandream M.A."/>
            <person name="Reitter C."/>
            <person name="Salzberg S.L."/>
            <person name="Sanders M."/>
            <person name="Schobel S."/>
            <person name="Sharp S."/>
            <person name="Simmonds M."/>
            <person name="Simpson A.J."/>
            <person name="Tallon L."/>
            <person name="Turner C.M."/>
            <person name="Tait A."/>
            <person name="Tivey A.R."/>
            <person name="Van Aken S."/>
            <person name="Walker D."/>
            <person name="Wanless D."/>
            <person name="Wang S."/>
            <person name="White B."/>
            <person name="White O."/>
            <person name="Whitehead S."/>
            <person name="Woodward J."/>
            <person name="Wortman J."/>
            <person name="Adams M.D."/>
            <person name="Embley T.M."/>
            <person name="Gull K."/>
            <person name="Ullu E."/>
            <person name="Barry J.D."/>
            <person name="Fairlamb A.H."/>
            <person name="Opperdoes F."/>
            <person name="Barrell B.G."/>
            <person name="Donelson J.E."/>
            <person name="Hall N."/>
            <person name="Fraser C.M."/>
            <person name="Melville S.E."/>
            <person name="El-Sayed N.M."/>
        </authorList>
    </citation>
    <scope>NUCLEOTIDE SEQUENCE [LARGE SCALE GENOMIC DNA]</scope>
    <source>
        <strain evidence="2 3">927/4 GUTat10.1</strain>
    </source>
</reference>
<dbReference type="EMBL" id="CM000207">
    <property type="protein sequence ID" value="EAN76328.1"/>
    <property type="molecule type" value="Genomic_DNA"/>
</dbReference>
<dbReference type="InParanoid" id="Q38FU2"/>
<sequence>MCMYVYVFVSTYPYLLFFSFACLCAIPSFILVLLFLRSPPLSPSFFAFKLSYNYKYPFLSSTPLEGIKNMN</sequence>
<organism evidence="2 3">
    <name type="scientific">Trypanosoma brucei brucei (strain 927/4 GUTat10.1)</name>
    <dbReference type="NCBI Taxonomy" id="185431"/>
    <lineage>
        <taxon>Eukaryota</taxon>
        <taxon>Discoba</taxon>
        <taxon>Euglenozoa</taxon>
        <taxon>Kinetoplastea</taxon>
        <taxon>Metakinetoplastina</taxon>
        <taxon>Trypanosomatida</taxon>
        <taxon>Trypanosomatidae</taxon>
        <taxon>Trypanosoma</taxon>
    </lineage>
</organism>
<keyword evidence="1" id="KW-0812">Transmembrane</keyword>
<keyword evidence="3" id="KW-1185">Reference proteome</keyword>
<keyword evidence="1" id="KW-0472">Membrane</keyword>
<dbReference type="AlphaFoldDB" id="Q38FU2"/>
<keyword evidence="1" id="KW-1133">Transmembrane helix</keyword>
<evidence type="ECO:0000256" key="1">
    <source>
        <dbReference type="SAM" id="Phobius"/>
    </source>
</evidence>
<protein>
    <submittedName>
        <fullName evidence="2">Uncharacterized protein</fullName>
    </submittedName>
</protein>
<dbReference type="PaxDb" id="5691-EAN76328"/>
<feature type="transmembrane region" description="Helical" evidence="1">
    <location>
        <begin position="12"/>
        <end position="36"/>
    </location>
</feature>
<evidence type="ECO:0000313" key="2">
    <source>
        <dbReference type="EMBL" id="EAN76328.1"/>
    </source>
</evidence>
<evidence type="ECO:0000313" key="3">
    <source>
        <dbReference type="Proteomes" id="UP000008524"/>
    </source>
</evidence>
<gene>
    <name evidence="2" type="ORF">Tb09.v1.0100</name>
</gene>
<dbReference type="RefSeq" id="XP_803530.1">
    <property type="nucleotide sequence ID" value="XM_798437.1"/>
</dbReference>
<dbReference type="GeneID" id="3659907"/>
<accession>Q38FU2</accession>
<dbReference type="Proteomes" id="UP000008524">
    <property type="component" value="Chromosome 9"/>
</dbReference>